<feature type="modified residue" description="4-aspartylphosphate" evidence="4">
    <location>
        <position position="55"/>
    </location>
</feature>
<protein>
    <submittedName>
        <fullName evidence="7">Response regulator</fullName>
    </submittedName>
</protein>
<comment type="caution">
    <text evidence="7">The sequence shown here is derived from an EMBL/GenBank/DDBJ whole genome shotgun (WGS) entry which is preliminary data.</text>
</comment>
<dbReference type="GO" id="GO:0000160">
    <property type="term" value="P:phosphorelay signal transduction system"/>
    <property type="evidence" value="ECO:0007669"/>
    <property type="project" value="InterPro"/>
</dbReference>
<organism evidence="7 8">
    <name type="scientific">Schleiferilactobacillus perolens DSM 12744</name>
    <dbReference type="NCBI Taxonomy" id="1423792"/>
    <lineage>
        <taxon>Bacteria</taxon>
        <taxon>Bacillati</taxon>
        <taxon>Bacillota</taxon>
        <taxon>Bacilli</taxon>
        <taxon>Lactobacillales</taxon>
        <taxon>Lactobacillaceae</taxon>
        <taxon>Schleiferilactobacillus</taxon>
    </lineage>
</organism>
<dbReference type="STRING" id="1423792.FD09_GL001846"/>
<feature type="domain" description="HTH araC/xylS-type" evidence="5">
    <location>
        <begin position="384"/>
        <end position="482"/>
    </location>
</feature>
<dbReference type="Pfam" id="PF12833">
    <property type="entry name" value="HTH_18"/>
    <property type="match status" value="1"/>
</dbReference>
<dbReference type="PROSITE" id="PS01124">
    <property type="entry name" value="HTH_ARAC_FAMILY_2"/>
    <property type="match status" value="1"/>
</dbReference>
<gene>
    <name evidence="7" type="ORF">FD09_GL001846</name>
</gene>
<dbReference type="SMART" id="SM00342">
    <property type="entry name" value="HTH_ARAC"/>
    <property type="match status" value="1"/>
</dbReference>
<dbReference type="Pfam" id="PF00072">
    <property type="entry name" value="Response_reg"/>
    <property type="match status" value="1"/>
</dbReference>
<dbReference type="SUPFAM" id="SSF52172">
    <property type="entry name" value="CheY-like"/>
    <property type="match status" value="1"/>
</dbReference>
<dbReference type="GO" id="GO:0003700">
    <property type="term" value="F:DNA-binding transcription factor activity"/>
    <property type="evidence" value="ECO:0007669"/>
    <property type="project" value="InterPro"/>
</dbReference>
<keyword evidence="2" id="KW-0238">DNA-binding</keyword>
<keyword evidence="4" id="KW-0597">Phosphoprotein</keyword>
<evidence type="ECO:0000256" key="4">
    <source>
        <dbReference type="PROSITE-ProRule" id="PRU00169"/>
    </source>
</evidence>
<dbReference type="PATRIC" id="fig|1423792.3.peg.1872"/>
<evidence type="ECO:0000256" key="2">
    <source>
        <dbReference type="ARBA" id="ARBA00023125"/>
    </source>
</evidence>
<evidence type="ECO:0000256" key="3">
    <source>
        <dbReference type="ARBA" id="ARBA00023163"/>
    </source>
</evidence>
<dbReference type="PANTHER" id="PTHR43280">
    <property type="entry name" value="ARAC-FAMILY TRANSCRIPTIONAL REGULATOR"/>
    <property type="match status" value="1"/>
</dbReference>
<dbReference type="PANTHER" id="PTHR43280:SF2">
    <property type="entry name" value="HTH-TYPE TRANSCRIPTIONAL REGULATOR EXSA"/>
    <property type="match status" value="1"/>
</dbReference>
<dbReference type="InterPro" id="IPR001789">
    <property type="entry name" value="Sig_transdc_resp-reg_receiver"/>
</dbReference>
<dbReference type="RefSeq" id="WP_057818716.1">
    <property type="nucleotide sequence ID" value="NZ_AZEC01000003.1"/>
</dbReference>
<dbReference type="Proteomes" id="UP000051330">
    <property type="component" value="Unassembled WGS sequence"/>
</dbReference>
<dbReference type="GO" id="GO:0043565">
    <property type="term" value="F:sequence-specific DNA binding"/>
    <property type="evidence" value="ECO:0007669"/>
    <property type="project" value="InterPro"/>
</dbReference>
<keyword evidence="3" id="KW-0804">Transcription</keyword>
<dbReference type="PROSITE" id="PS50110">
    <property type="entry name" value="RESPONSE_REGULATORY"/>
    <property type="match status" value="1"/>
</dbReference>
<dbReference type="Gene3D" id="3.40.50.2300">
    <property type="match status" value="1"/>
</dbReference>
<evidence type="ECO:0000313" key="8">
    <source>
        <dbReference type="Proteomes" id="UP000051330"/>
    </source>
</evidence>
<evidence type="ECO:0000313" key="7">
    <source>
        <dbReference type="EMBL" id="KRL13816.1"/>
    </source>
</evidence>
<accession>A0A0R1NBT6</accession>
<dbReference type="Gene3D" id="1.10.10.60">
    <property type="entry name" value="Homeodomain-like"/>
    <property type="match status" value="2"/>
</dbReference>
<evidence type="ECO:0000259" key="6">
    <source>
        <dbReference type="PROSITE" id="PS50110"/>
    </source>
</evidence>
<reference evidence="7 8" key="1">
    <citation type="journal article" date="2015" name="Genome Announc.">
        <title>Expanding the biotechnology potential of lactobacilli through comparative genomics of 213 strains and associated genera.</title>
        <authorList>
            <person name="Sun Z."/>
            <person name="Harris H.M."/>
            <person name="McCann A."/>
            <person name="Guo C."/>
            <person name="Argimon S."/>
            <person name="Zhang W."/>
            <person name="Yang X."/>
            <person name="Jeffery I.B."/>
            <person name="Cooney J.C."/>
            <person name="Kagawa T.F."/>
            <person name="Liu W."/>
            <person name="Song Y."/>
            <person name="Salvetti E."/>
            <person name="Wrobel A."/>
            <person name="Rasinkangas P."/>
            <person name="Parkhill J."/>
            <person name="Rea M.C."/>
            <person name="O'Sullivan O."/>
            <person name="Ritari J."/>
            <person name="Douillard F.P."/>
            <person name="Paul Ross R."/>
            <person name="Yang R."/>
            <person name="Briner A.E."/>
            <person name="Felis G.E."/>
            <person name="de Vos W.M."/>
            <person name="Barrangou R."/>
            <person name="Klaenhammer T.R."/>
            <person name="Caufield P.W."/>
            <person name="Cui Y."/>
            <person name="Zhang H."/>
            <person name="O'Toole P.W."/>
        </authorList>
    </citation>
    <scope>NUCLEOTIDE SEQUENCE [LARGE SCALE GENOMIC DNA]</scope>
    <source>
        <strain evidence="7 8">DSM 12744</strain>
    </source>
</reference>
<dbReference type="InterPro" id="IPR018060">
    <property type="entry name" value="HTH_AraC"/>
</dbReference>
<dbReference type="AlphaFoldDB" id="A0A0R1NBT6"/>
<proteinExistence type="predicted"/>
<dbReference type="InterPro" id="IPR011006">
    <property type="entry name" value="CheY-like_superfamily"/>
</dbReference>
<dbReference type="PRINTS" id="PR00032">
    <property type="entry name" value="HTHARAC"/>
</dbReference>
<dbReference type="InterPro" id="IPR009057">
    <property type="entry name" value="Homeodomain-like_sf"/>
</dbReference>
<evidence type="ECO:0000256" key="1">
    <source>
        <dbReference type="ARBA" id="ARBA00023015"/>
    </source>
</evidence>
<dbReference type="SMART" id="SM00448">
    <property type="entry name" value="REC"/>
    <property type="match status" value="1"/>
</dbReference>
<sequence length="488" mass="54778">MIPTILVDDEYMILRGLQKLIDWQELGFDIVSTFQDPNQALQFVRQPQPQLLITDMNMPEIDGPDFIAQVRSAQPDIAIIVLSGYGDFEYVRAGLQNGALDYLRKPVDPDELTAALTKARKELSGVAKRREESALAQQQQLQHVLVTATGYQNTEIMQDLGLQSPDEHVELRVVAILNPDRKLLEAFLARSPAVVGYFWEQQDAILLLSGTWPNVRHWLSTMPAGIGPTRRPVVISPPVMAPAELHRQYTAVLHAGQIAYFYQAADGLVVIPQTAAAPPKLPIPALDWVADQLATMDLNQMEDEMLTLYEQITKQQVSVAYARQLGLVFLMALNSRTHHALPHYEEYVSQINNADTVSGLTKTLGAAILTAKTVQNTNYSASVQQVVDIIQHHYHEPVQITDIADELHLNAVYLGQLFKKETGQTFSQYLADWRINRAKSLLRQGGLDIGLIAEEVGYQNNGYFYKVFKKQVGVSPRVYREQERQIKA</sequence>
<keyword evidence="1" id="KW-0805">Transcription regulation</keyword>
<dbReference type="EMBL" id="AZEC01000003">
    <property type="protein sequence ID" value="KRL13816.1"/>
    <property type="molecule type" value="Genomic_DNA"/>
</dbReference>
<dbReference type="SUPFAM" id="SSF46689">
    <property type="entry name" value="Homeodomain-like"/>
    <property type="match status" value="2"/>
</dbReference>
<dbReference type="InterPro" id="IPR020449">
    <property type="entry name" value="Tscrpt_reg_AraC-type_HTH"/>
</dbReference>
<dbReference type="CDD" id="cd17536">
    <property type="entry name" value="REC_YesN-like"/>
    <property type="match status" value="1"/>
</dbReference>
<name>A0A0R1NBT6_9LACO</name>
<feature type="domain" description="Response regulatory" evidence="6">
    <location>
        <begin position="3"/>
        <end position="120"/>
    </location>
</feature>
<keyword evidence="8" id="KW-1185">Reference proteome</keyword>
<evidence type="ECO:0000259" key="5">
    <source>
        <dbReference type="PROSITE" id="PS01124"/>
    </source>
</evidence>